<dbReference type="Proteomes" id="UP000631114">
    <property type="component" value="Unassembled WGS sequence"/>
</dbReference>
<protein>
    <submittedName>
        <fullName evidence="1">Uncharacterized protein</fullName>
    </submittedName>
</protein>
<gene>
    <name evidence="1" type="ORF">IFM89_039903</name>
</gene>
<dbReference type="EMBL" id="JADFTS010000071">
    <property type="protein sequence ID" value="KAF9586878.1"/>
    <property type="molecule type" value="Genomic_DNA"/>
</dbReference>
<comment type="caution">
    <text evidence="1">The sequence shown here is derived from an EMBL/GenBank/DDBJ whole genome shotgun (WGS) entry which is preliminary data.</text>
</comment>
<evidence type="ECO:0000313" key="1">
    <source>
        <dbReference type="EMBL" id="KAF9586878.1"/>
    </source>
</evidence>
<accession>A0A835GVS6</accession>
<reference evidence="1 2" key="1">
    <citation type="submission" date="2020-10" db="EMBL/GenBank/DDBJ databases">
        <title>The Coptis chinensis genome and diversification of protoberbering-type alkaloids.</title>
        <authorList>
            <person name="Wang B."/>
            <person name="Shu S."/>
            <person name="Song C."/>
            <person name="Liu Y."/>
        </authorList>
    </citation>
    <scope>NUCLEOTIDE SEQUENCE [LARGE SCALE GENOMIC DNA]</scope>
    <source>
        <strain evidence="1">HL-2020</strain>
        <tissue evidence="1">Leaf</tissue>
    </source>
</reference>
<organism evidence="1 2">
    <name type="scientific">Coptis chinensis</name>
    <dbReference type="NCBI Taxonomy" id="261450"/>
    <lineage>
        <taxon>Eukaryota</taxon>
        <taxon>Viridiplantae</taxon>
        <taxon>Streptophyta</taxon>
        <taxon>Embryophyta</taxon>
        <taxon>Tracheophyta</taxon>
        <taxon>Spermatophyta</taxon>
        <taxon>Magnoliopsida</taxon>
        <taxon>Ranunculales</taxon>
        <taxon>Ranunculaceae</taxon>
        <taxon>Coptidoideae</taxon>
        <taxon>Coptis</taxon>
    </lineage>
</organism>
<dbReference type="OrthoDB" id="191686at2759"/>
<dbReference type="AlphaFoldDB" id="A0A835GVS6"/>
<evidence type="ECO:0000313" key="2">
    <source>
        <dbReference type="Proteomes" id="UP000631114"/>
    </source>
</evidence>
<keyword evidence="2" id="KW-1185">Reference proteome</keyword>
<proteinExistence type="predicted"/>
<sequence>MVLLNPGNLTSSQCFTGGGSCMFQLKEMVLALLIESDLTLTEDVVETIVDKTFTDADSKGDGRTNMHQMAARNEEPCLTKTPEDWRRTSKLIASDCNSLDPWNKKQKSVRLVEYKTEFPTMAEADSDLLVEVEGVVGDFSKDKGICPLMLERGPRWQCALHCLIDSHCNGLVLLDPLPNGGKCALVILSLVSCSKPPTASAYTQGSISINGVFHFVFAREESYIVSFDTVEDKFCKSKLPVCLCRMQKVLHEIEGCPSIVVPPCQTHGMIDLLSGMYGF</sequence>
<name>A0A835GVS6_9MAGN</name>